<dbReference type="EMBL" id="RYYV01000046">
    <property type="protein sequence ID" value="RUL68680.1"/>
    <property type="molecule type" value="Genomic_DNA"/>
</dbReference>
<name>A0A3S0PJP5_9GAMM</name>
<protein>
    <submittedName>
        <fullName evidence="1">Putative addiction module antidote protein</fullName>
    </submittedName>
</protein>
<dbReference type="InterPro" id="IPR014057">
    <property type="entry name" value="HI1420"/>
</dbReference>
<keyword evidence="2" id="KW-1185">Reference proteome</keyword>
<accession>A0A3S0PJP5</accession>
<sequence>MAIKTYPFDPSEALSSEEDIAEYLSQVLEEGDQDEILRALGYVAKARGMTQIAEATGLGRESLYKALRPGAKPSFATISKVLAALGVRITVAMSHASAQPVNKAVAKVRKAKRVGGSRKVA</sequence>
<dbReference type="CDD" id="cd00093">
    <property type="entry name" value="HTH_XRE"/>
    <property type="match status" value="1"/>
</dbReference>
<evidence type="ECO:0000313" key="1">
    <source>
        <dbReference type="EMBL" id="RUL68680.1"/>
    </source>
</evidence>
<proteinExistence type="predicted"/>
<dbReference type="InterPro" id="IPR001387">
    <property type="entry name" value="Cro/C1-type_HTH"/>
</dbReference>
<dbReference type="PANTHER" id="PTHR40275:SF1">
    <property type="entry name" value="SSL7038 PROTEIN"/>
    <property type="match status" value="1"/>
</dbReference>
<dbReference type="NCBIfam" id="TIGR02684">
    <property type="entry name" value="dnstrm_HI1420"/>
    <property type="match status" value="1"/>
</dbReference>
<dbReference type="AlphaFoldDB" id="A0A3S0PJP5"/>
<comment type="caution">
    <text evidence="1">The sequence shown here is derived from an EMBL/GenBank/DDBJ whole genome shotgun (WGS) entry which is preliminary data.</text>
</comment>
<dbReference type="Pfam" id="PF21716">
    <property type="entry name" value="dnstrm_HI1420"/>
    <property type="match status" value="1"/>
</dbReference>
<evidence type="ECO:0000313" key="2">
    <source>
        <dbReference type="Proteomes" id="UP000274358"/>
    </source>
</evidence>
<organism evidence="1 2">
    <name type="scientific">Dyella choica</name>
    <dbReference type="NCBI Taxonomy" id="1927959"/>
    <lineage>
        <taxon>Bacteria</taxon>
        <taxon>Pseudomonadati</taxon>
        <taxon>Pseudomonadota</taxon>
        <taxon>Gammaproteobacteria</taxon>
        <taxon>Lysobacterales</taxon>
        <taxon>Rhodanobacteraceae</taxon>
        <taxon>Dyella</taxon>
    </lineage>
</organism>
<dbReference type="OrthoDB" id="9798416at2"/>
<dbReference type="PANTHER" id="PTHR40275">
    <property type="entry name" value="SSL7038 PROTEIN"/>
    <property type="match status" value="1"/>
</dbReference>
<dbReference type="RefSeq" id="WP_126687199.1">
    <property type="nucleotide sequence ID" value="NZ_RYYV01000046.1"/>
</dbReference>
<dbReference type="SUPFAM" id="SSF47413">
    <property type="entry name" value="lambda repressor-like DNA-binding domains"/>
    <property type="match status" value="1"/>
</dbReference>
<dbReference type="GO" id="GO:0003677">
    <property type="term" value="F:DNA binding"/>
    <property type="evidence" value="ECO:0007669"/>
    <property type="project" value="InterPro"/>
</dbReference>
<reference evidence="1 2" key="1">
    <citation type="submission" date="2018-12" db="EMBL/GenBank/DDBJ databases">
        <title>Dyella dinghuensis sp. nov. DHOA06 and Dyella choica sp. nov. 4M-K27, isolated from forest soil.</title>
        <authorList>
            <person name="Qiu L.-H."/>
            <person name="Gao Z.-H."/>
        </authorList>
    </citation>
    <scope>NUCLEOTIDE SEQUENCE [LARGE SCALE GENOMIC DNA]</scope>
    <source>
        <strain evidence="1 2">4M-K27</strain>
    </source>
</reference>
<dbReference type="Proteomes" id="UP000274358">
    <property type="component" value="Unassembled WGS sequence"/>
</dbReference>
<gene>
    <name evidence="1" type="ORF">EKH80_23305</name>
</gene>
<dbReference type="InterPro" id="IPR010982">
    <property type="entry name" value="Lambda_DNA-bd_dom_sf"/>
</dbReference>